<evidence type="ECO:0000313" key="11">
    <source>
        <dbReference type="EMBL" id="RKT69979.1"/>
    </source>
</evidence>
<evidence type="ECO:0000256" key="1">
    <source>
        <dbReference type="ARBA" id="ARBA00006217"/>
    </source>
</evidence>
<proteinExistence type="inferred from homology"/>
<keyword evidence="4 8" id="KW-0862">Zinc</keyword>
<evidence type="ECO:0000256" key="5">
    <source>
        <dbReference type="ARBA" id="ARBA00023239"/>
    </source>
</evidence>
<dbReference type="PROSITE" id="PS00704">
    <property type="entry name" value="PROK_CO2_ANHYDRASE_1"/>
    <property type="match status" value="1"/>
</dbReference>
<dbReference type="PANTHER" id="PTHR11002:SF76">
    <property type="entry name" value="CARBONIC ANHYDRASE"/>
    <property type="match status" value="1"/>
</dbReference>
<feature type="region of interest" description="Disordered" evidence="10">
    <location>
        <begin position="1"/>
        <end position="27"/>
    </location>
</feature>
<evidence type="ECO:0000256" key="9">
    <source>
        <dbReference type="RuleBase" id="RU003956"/>
    </source>
</evidence>
<comment type="similarity">
    <text evidence="1 9">Belongs to the beta-class carbonic anhydrase family.</text>
</comment>
<dbReference type="AlphaFoldDB" id="A0A495X8P1"/>
<reference evidence="11 12" key="1">
    <citation type="submission" date="2018-10" db="EMBL/GenBank/DDBJ databases">
        <title>Sequencing the genomes of 1000 actinobacteria strains.</title>
        <authorList>
            <person name="Klenk H.-P."/>
        </authorList>
    </citation>
    <scope>NUCLEOTIDE SEQUENCE [LARGE SCALE GENOMIC DNA]</scope>
    <source>
        <strain evidence="11 12">DSM 43911</strain>
    </source>
</reference>
<dbReference type="InterPro" id="IPR015892">
    <property type="entry name" value="Carbonic_anhydrase_CS"/>
</dbReference>
<organism evidence="11 12">
    <name type="scientific">Saccharothrix variisporea</name>
    <dbReference type="NCBI Taxonomy" id="543527"/>
    <lineage>
        <taxon>Bacteria</taxon>
        <taxon>Bacillati</taxon>
        <taxon>Actinomycetota</taxon>
        <taxon>Actinomycetes</taxon>
        <taxon>Pseudonocardiales</taxon>
        <taxon>Pseudonocardiaceae</taxon>
        <taxon>Saccharothrix</taxon>
    </lineage>
</organism>
<feature type="binding site" evidence="8">
    <location>
        <position position="98"/>
    </location>
    <ligand>
        <name>Zn(2+)</name>
        <dbReference type="ChEBI" id="CHEBI:29105"/>
    </ligand>
</feature>
<name>A0A495X8P1_9PSEU</name>
<comment type="function">
    <text evidence="9">Reversible hydration of carbon dioxide.</text>
</comment>
<dbReference type="InterPro" id="IPR001765">
    <property type="entry name" value="Carbonic_anhydrase"/>
</dbReference>
<keyword evidence="12" id="KW-1185">Reference proteome</keyword>
<dbReference type="InterPro" id="IPR036874">
    <property type="entry name" value="Carbonic_anhydrase_sf"/>
</dbReference>
<evidence type="ECO:0000256" key="8">
    <source>
        <dbReference type="PIRSR" id="PIRSR601765-1"/>
    </source>
</evidence>
<evidence type="ECO:0000256" key="2">
    <source>
        <dbReference type="ARBA" id="ARBA00012925"/>
    </source>
</evidence>
<evidence type="ECO:0000256" key="7">
    <source>
        <dbReference type="ARBA" id="ARBA00048348"/>
    </source>
</evidence>
<comment type="function">
    <text evidence="6">Catalyzes the reversible hydration of carbon dioxide to form bicarbonate.</text>
</comment>
<accession>A0A495X8P1</accession>
<dbReference type="EC" id="4.2.1.1" evidence="2 9"/>
<evidence type="ECO:0000256" key="3">
    <source>
        <dbReference type="ARBA" id="ARBA00022723"/>
    </source>
</evidence>
<dbReference type="Proteomes" id="UP000272729">
    <property type="component" value="Unassembled WGS sequence"/>
</dbReference>
<gene>
    <name evidence="11" type="ORF">DFJ66_3220</name>
</gene>
<comment type="caution">
    <text evidence="11">The sequence shown here is derived from an EMBL/GenBank/DDBJ whole genome shotgun (WGS) entry which is preliminary data.</text>
</comment>
<feature type="binding site" evidence="8">
    <location>
        <position position="38"/>
    </location>
    <ligand>
        <name>Zn(2+)</name>
        <dbReference type="ChEBI" id="CHEBI:29105"/>
    </ligand>
</feature>
<evidence type="ECO:0000313" key="12">
    <source>
        <dbReference type="Proteomes" id="UP000272729"/>
    </source>
</evidence>
<dbReference type="RefSeq" id="WP_121222132.1">
    <property type="nucleotide sequence ID" value="NZ_JBIUBA010000010.1"/>
</dbReference>
<dbReference type="Gene3D" id="3.40.1050.10">
    <property type="entry name" value="Carbonic anhydrase"/>
    <property type="match status" value="1"/>
</dbReference>
<evidence type="ECO:0000256" key="10">
    <source>
        <dbReference type="SAM" id="MobiDB-lite"/>
    </source>
</evidence>
<dbReference type="GO" id="GO:0008270">
    <property type="term" value="F:zinc ion binding"/>
    <property type="evidence" value="ECO:0007669"/>
    <property type="project" value="UniProtKB-UniRule"/>
</dbReference>
<keyword evidence="3 8" id="KW-0479">Metal-binding</keyword>
<dbReference type="GO" id="GO:0015976">
    <property type="term" value="P:carbon utilization"/>
    <property type="evidence" value="ECO:0007669"/>
    <property type="project" value="InterPro"/>
</dbReference>
<dbReference type="OrthoDB" id="9771198at2"/>
<sequence length="199" mass="21826">MEFRQLVQHARTHAQRRSPETGRRLAAGQSPTALFITCADSRIVPSAITGAEPGSLFELRTAGNVIPEFNPHTASAEMATVEFAVVQLGVSEIVVCGHSHCGAVDALHADRRALTHLPTLMRWLAAHAPYRTGRPTPGLREEGREHVLAQLRALEAYPFVRDRIAAGELRTHGWFYDIETGEVSLCGADRFQPLQETVA</sequence>
<evidence type="ECO:0000256" key="6">
    <source>
        <dbReference type="ARBA" id="ARBA00024993"/>
    </source>
</evidence>
<keyword evidence="5 9" id="KW-0456">Lyase</keyword>
<dbReference type="GO" id="GO:0004089">
    <property type="term" value="F:carbonate dehydratase activity"/>
    <property type="evidence" value="ECO:0007669"/>
    <property type="project" value="UniProtKB-UniRule"/>
</dbReference>
<dbReference type="SUPFAM" id="SSF53056">
    <property type="entry name" value="beta-carbonic anhydrase, cab"/>
    <property type="match status" value="1"/>
</dbReference>
<dbReference type="SMART" id="SM00947">
    <property type="entry name" value="Pro_CA"/>
    <property type="match status" value="1"/>
</dbReference>
<dbReference type="PROSITE" id="PS00705">
    <property type="entry name" value="PROK_CO2_ANHYDRASE_2"/>
    <property type="match status" value="1"/>
</dbReference>
<dbReference type="PANTHER" id="PTHR11002">
    <property type="entry name" value="CARBONIC ANHYDRASE"/>
    <property type="match status" value="1"/>
</dbReference>
<comment type="cofactor">
    <cofactor evidence="8">
        <name>Zn(2+)</name>
        <dbReference type="ChEBI" id="CHEBI:29105"/>
    </cofactor>
    <text evidence="8">Binds 1 zinc ion per subunit.</text>
</comment>
<feature type="binding site" evidence="8">
    <location>
        <position position="101"/>
    </location>
    <ligand>
        <name>Zn(2+)</name>
        <dbReference type="ChEBI" id="CHEBI:29105"/>
    </ligand>
</feature>
<protein>
    <recommendedName>
        <fullName evidence="2 9">Carbonic anhydrase</fullName>
        <ecNumber evidence="2 9">4.2.1.1</ecNumber>
    </recommendedName>
    <alternativeName>
        <fullName evidence="9">Carbonate dehydratase</fullName>
    </alternativeName>
</protein>
<evidence type="ECO:0000256" key="4">
    <source>
        <dbReference type="ARBA" id="ARBA00022833"/>
    </source>
</evidence>
<feature type="binding site" evidence="8">
    <location>
        <position position="40"/>
    </location>
    <ligand>
        <name>Zn(2+)</name>
        <dbReference type="ChEBI" id="CHEBI:29105"/>
    </ligand>
</feature>
<comment type="catalytic activity">
    <reaction evidence="7 9">
        <text>hydrogencarbonate + H(+) = CO2 + H2O</text>
        <dbReference type="Rhea" id="RHEA:10748"/>
        <dbReference type="ChEBI" id="CHEBI:15377"/>
        <dbReference type="ChEBI" id="CHEBI:15378"/>
        <dbReference type="ChEBI" id="CHEBI:16526"/>
        <dbReference type="ChEBI" id="CHEBI:17544"/>
        <dbReference type="EC" id="4.2.1.1"/>
    </reaction>
</comment>
<dbReference type="EMBL" id="RBXR01000001">
    <property type="protein sequence ID" value="RKT69979.1"/>
    <property type="molecule type" value="Genomic_DNA"/>
</dbReference>
<dbReference type="Pfam" id="PF00484">
    <property type="entry name" value="Pro_CA"/>
    <property type="match status" value="1"/>
</dbReference>